<dbReference type="EMBL" id="FOVH01000019">
    <property type="protein sequence ID" value="SFP90272.1"/>
    <property type="molecule type" value="Genomic_DNA"/>
</dbReference>
<proteinExistence type="predicted"/>
<dbReference type="RefSeq" id="WP_075024053.1">
    <property type="nucleotide sequence ID" value="NZ_FOVH01000019.1"/>
</dbReference>
<evidence type="ECO:0000256" key="1">
    <source>
        <dbReference type="SAM" id="MobiDB-lite"/>
    </source>
</evidence>
<protein>
    <submittedName>
        <fullName evidence="2">Uncharacterized protein</fullName>
    </submittedName>
</protein>
<reference evidence="2 3" key="1">
    <citation type="submission" date="2016-10" db="EMBL/GenBank/DDBJ databases">
        <authorList>
            <person name="de Groot N.N."/>
        </authorList>
    </citation>
    <scope>NUCLEOTIDE SEQUENCE [LARGE SCALE GENOMIC DNA]</scope>
    <source>
        <strain evidence="2 3">DSM 43067</strain>
    </source>
</reference>
<feature type="region of interest" description="Disordered" evidence="1">
    <location>
        <begin position="94"/>
        <end position="129"/>
    </location>
</feature>
<dbReference type="InParanoid" id="A0A1I5U4R4"/>
<organism evidence="2 3">
    <name type="scientific">Actinomadura madurae</name>
    <dbReference type="NCBI Taxonomy" id="1993"/>
    <lineage>
        <taxon>Bacteria</taxon>
        <taxon>Bacillati</taxon>
        <taxon>Actinomycetota</taxon>
        <taxon>Actinomycetes</taxon>
        <taxon>Streptosporangiales</taxon>
        <taxon>Thermomonosporaceae</taxon>
        <taxon>Actinomadura</taxon>
    </lineage>
</organism>
<name>A0A1I5U4R4_9ACTN</name>
<dbReference type="Proteomes" id="UP000183413">
    <property type="component" value="Unassembled WGS sequence"/>
</dbReference>
<accession>A0A1I5U4R4</accession>
<sequence length="152" mass="17261">MTHIPEAWYDRPTQARAAPAPSPSARPVGRLELDLDIDRALDDLHRAFPGICIWHGEFSGSFWALLPDRLVEARTAADLARRLRAAVSRPRPRVRSEPYVRHPRPSTRRADGTWTTARSATRRPTQRGRRARRVVRWLLTTCLHLAPAAPLP</sequence>
<dbReference type="AlphaFoldDB" id="A0A1I5U4R4"/>
<evidence type="ECO:0000313" key="2">
    <source>
        <dbReference type="EMBL" id="SFP90272.1"/>
    </source>
</evidence>
<feature type="region of interest" description="Disordered" evidence="1">
    <location>
        <begin position="1"/>
        <end position="28"/>
    </location>
</feature>
<feature type="compositionally biased region" description="Basic residues" evidence="1">
    <location>
        <begin position="120"/>
        <end position="129"/>
    </location>
</feature>
<feature type="compositionally biased region" description="Low complexity" evidence="1">
    <location>
        <begin position="15"/>
        <end position="27"/>
    </location>
</feature>
<gene>
    <name evidence="2" type="ORF">SAMN04489713_11935</name>
</gene>
<dbReference type="STRING" id="1993.SAMN04489713_11935"/>
<keyword evidence="3" id="KW-1185">Reference proteome</keyword>
<evidence type="ECO:0000313" key="3">
    <source>
        <dbReference type="Proteomes" id="UP000183413"/>
    </source>
</evidence>